<dbReference type="EMBL" id="BN001303">
    <property type="protein sequence ID" value="CBF77436.1"/>
    <property type="molecule type" value="Genomic_DNA"/>
</dbReference>
<accession>Q5B4Q6</accession>
<dbReference type="Proteomes" id="UP000000560">
    <property type="component" value="Chromosome III"/>
</dbReference>
<dbReference type="VEuPathDB" id="FungiDB:AN4474"/>
<reference evidence="3" key="1">
    <citation type="journal article" date="2005" name="Nature">
        <title>Sequencing of Aspergillus nidulans and comparative analysis with A. fumigatus and A. oryzae.</title>
        <authorList>
            <person name="Galagan J.E."/>
            <person name="Calvo S.E."/>
            <person name="Cuomo C."/>
            <person name="Ma L.J."/>
            <person name="Wortman J.R."/>
            <person name="Batzoglou S."/>
            <person name="Lee S.I."/>
            <person name="Basturkmen M."/>
            <person name="Spevak C.C."/>
            <person name="Clutterbuck J."/>
            <person name="Kapitonov V."/>
            <person name="Jurka J."/>
            <person name="Scazzocchio C."/>
            <person name="Farman M."/>
            <person name="Butler J."/>
            <person name="Purcell S."/>
            <person name="Harris S."/>
            <person name="Braus G.H."/>
            <person name="Draht O."/>
            <person name="Busch S."/>
            <person name="D'Enfert C."/>
            <person name="Bouchier C."/>
            <person name="Goldman G.H."/>
            <person name="Bell-Pedersen D."/>
            <person name="Griffiths-Jones S."/>
            <person name="Doonan J.H."/>
            <person name="Yu J."/>
            <person name="Vienken K."/>
            <person name="Pain A."/>
            <person name="Freitag M."/>
            <person name="Selker E.U."/>
            <person name="Archer D.B."/>
            <person name="Penalva M.A."/>
            <person name="Oakley B.R."/>
            <person name="Momany M."/>
            <person name="Tanaka T."/>
            <person name="Kumagai T."/>
            <person name="Asai K."/>
            <person name="Machida M."/>
            <person name="Nierman W.C."/>
            <person name="Denning D.W."/>
            <person name="Caddick M."/>
            <person name="Hynes M."/>
            <person name="Paoletti M."/>
            <person name="Fischer R."/>
            <person name="Miller B."/>
            <person name="Dyer P."/>
            <person name="Sachs M.S."/>
            <person name="Osmani S.A."/>
            <person name="Birren B.W."/>
        </authorList>
    </citation>
    <scope>NUCLEOTIDE SEQUENCE [LARGE SCALE GENOMIC DNA]</scope>
    <source>
        <strain evidence="3">FGSC A4 / ATCC 38163 / CBS 112.46 / NRRL 194 / M139</strain>
    </source>
</reference>
<feature type="compositionally biased region" description="Low complexity" evidence="1">
    <location>
        <begin position="30"/>
        <end position="43"/>
    </location>
</feature>
<dbReference type="HOGENOM" id="CLU_152048_0_0_1"/>
<gene>
    <name evidence="2" type="ORF">ANIA_04474</name>
</gene>
<reference evidence="3" key="2">
    <citation type="journal article" date="2009" name="Fungal Genet. Biol.">
        <title>The 2008 update of the Aspergillus nidulans genome annotation: a community effort.</title>
        <authorList>
            <person name="Wortman J.R."/>
            <person name="Gilsenan J.M."/>
            <person name="Joardar V."/>
            <person name="Deegan J."/>
            <person name="Clutterbuck J."/>
            <person name="Andersen M.R."/>
            <person name="Archer D."/>
            <person name="Bencina M."/>
            <person name="Braus G."/>
            <person name="Coutinho P."/>
            <person name="von Dohren H."/>
            <person name="Doonan J."/>
            <person name="Driessen A.J."/>
            <person name="Durek P."/>
            <person name="Espeso E."/>
            <person name="Fekete E."/>
            <person name="Flipphi M."/>
            <person name="Estrada C.G."/>
            <person name="Geysens S."/>
            <person name="Goldman G."/>
            <person name="de Groot P.W."/>
            <person name="Hansen K."/>
            <person name="Harris S.D."/>
            <person name="Heinekamp T."/>
            <person name="Helmstaedt K."/>
            <person name="Henrissat B."/>
            <person name="Hofmann G."/>
            <person name="Homan T."/>
            <person name="Horio T."/>
            <person name="Horiuchi H."/>
            <person name="James S."/>
            <person name="Jones M."/>
            <person name="Karaffa L."/>
            <person name="Karanyi Z."/>
            <person name="Kato M."/>
            <person name="Keller N."/>
            <person name="Kelly D.E."/>
            <person name="Kiel J.A."/>
            <person name="Kim J.M."/>
            <person name="van der Klei I.J."/>
            <person name="Klis F.M."/>
            <person name="Kovalchuk A."/>
            <person name="Krasevec N."/>
            <person name="Kubicek C.P."/>
            <person name="Liu B."/>
            <person name="Maccabe A."/>
            <person name="Meyer V."/>
            <person name="Mirabito P."/>
            <person name="Miskei M."/>
            <person name="Mos M."/>
            <person name="Mullins J."/>
            <person name="Nelson D.R."/>
            <person name="Nielsen J."/>
            <person name="Oakley B.R."/>
            <person name="Osmani S.A."/>
            <person name="Pakula T."/>
            <person name="Paszewski A."/>
            <person name="Paulsen I."/>
            <person name="Pilsyk S."/>
            <person name="Pocsi I."/>
            <person name="Punt P.J."/>
            <person name="Ram A.F."/>
            <person name="Ren Q."/>
            <person name="Robellet X."/>
            <person name="Robson G."/>
            <person name="Seiboth B."/>
            <person name="van Solingen P."/>
            <person name="Specht T."/>
            <person name="Sun J."/>
            <person name="Taheri-Talesh N."/>
            <person name="Takeshita N."/>
            <person name="Ussery D."/>
            <person name="vanKuyk P.A."/>
            <person name="Visser H."/>
            <person name="van de Vondervoort P.J."/>
            <person name="de Vries R.P."/>
            <person name="Walton J."/>
            <person name="Xiang X."/>
            <person name="Xiong Y."/>
            <person name="Zeng A.P."/>
            <person name="Brandt B.W."/>
            <person name="Cornell M.J."/>
            <person name="van den Hondel C.A."/>
            <person name="Visser J."/>
            <person name="Oliver S.G."/>
            <person name="Turner G."/>
        </authorList>
    </citation>
    <scope>GENOME REANNOTATION</scope>
    <source>
        <strain evidence="3">FGSC A4 / ATCC 38163 / CBS 112.46 / NRRL 194 / M139</strain>
    </source>
</reference>
<feature type="compositionally biased region" description="Polar residues" evidence="1">
    <location>
        <begin position="84"/>
        <end position="109"/>
    </location>
</feature>
<dbReference type="InParanoid" id="Q5B4Q6"/>
<dbReference type="AlphaFoldDB" id="Q5B4Q6"/>
<dbReference type="KEGG" id="ani:ANIA_04474"/>
<evidence type="ECO:0000313" key="3">
    <source>
        <dbReference type="Proteomes" id="UP000000560"/>
    </source>
</evidence>
<proteinExistence type="predicted"/>
<dbReference type="OMA" id="RASWNEQ"/>
<name>Q5B4Q6_EMENI</name>
<keyword evidence="3" id="KW-1185">Reference proteome</keyword>
<organism evidence="2 3">
    <name type="scientific">Emericella nidulans (strain FGSC A4 / ATCC 38163 / CBS 112.46 / NRRL 194 / M139)</name>
    <name type="common">Aspergillus nidulans</name>
    <dbReference type="NCBI Taxonomy" id="227321"/>
    <lineage>
        <taxon>Eukaryota</taxon>
        <taxon>Fungi</taxon>
        <taxon>Dikarya</taxon>
        <taxon>Ascomycota</taxon>
        <taxon>Pezizomycotina</taxon>
        <taxon>Eurotiomycetes</taxon>
        <taxon>Eurotiomycetidae</taxon>
        <taxon>Eurotiales</taxon>
        <taxon>Aspergillaceae</taxon>
        <taxon>Aspergillus</taxon>
        <taxon>Aspergillus subgen. Nidulantes</taxon>
    </lineage>
</organism>
<dbReference type="eggNOG" id="ENOG502T0UQ">
    <property type="taxonomic scope" value="Eukaryota"/>
</dbReference>
<sequence>MDKDKSPRRHWHGNPGDRYEHHNVWVRGGAASSYRRPSSASASDVFGATDRRSSSASEGDAGARSPPPSLGERRRSSGHGPSSLFESLTSQKRNSNDGAFAQRRQSWNEQARPGGYFSKWWSEYIGGK</sequence>
<dbReference type="GeneID" id="2872270"/>
<evidence type="ECO:0000313" key="2">
    <source>
        <dbReference type="EMBL" id="CBF77436.1"/>
    </source>
</evidence>
<feature type="compositionally biased region" description="Basic residues" evidence="1">
    <location>
        <begin position="1"/>
        <end position="12"/>
    </location>
</feature>
<protein>
    <submittedName>
        <fullName evidence="2">Uncharacterized protein</fullName>
    </submittedName>
</protein>
<dbReference type="RefSeq" id="XP_662078.1">
    <property type="nucleotide sequence ID" value="XM_656986.2"/>
</dbReference>
<feature type="region of interest" description="Disordered" evidence="1">
    <location>
        <begin position="1"/>
        <end position="114"/>
    </location>
</feature>
<evidence type="ECO:0000256" key="1">
    <source>
        <dbReference type="SAM" id="MobiDB-lite"/>
    </source>
</evidence>
<accession>C8V8G1</accession>
<dbReference type="OrthoDB" id="4158609at2759"/>